<name>A0ABU8MF05_9PSEU</name>
<feature type="transmembrane region" description="Helical" evidence="13">
    <location>
        <begin position="165"/>
        <end position="185"/>
    </location>
</feature>
<dbReference type="InterPro" id="IPR010617">
    <property type="entry name" value="TMEM175-like"/>
</dbReference>
<evidence type="ECO:0000256" key="1">
    <source>
        <dbReference type="ARBA" id="ARBA00004141"/>
    </source>
</evidence>
<dbReference type="Proteomes" id="UP001369736">
    <property type="component" value="Unassembled WGS sequence"/>
</dbReference>
<evidence type="ECO:0000256" key="12">
    <source>
        <dbReference type="ARBA" id="ARBA00034430"/>
    </source>
</evidence>
<evidence type="ECO:0000256" key="6">
    <source>
        <dbReference type="ARBA" id="ARBA00022826"/>
    </source>
</evidence>
<keyword evidence="8 13" id="KW-1133">Transmembrane helix</keyword>
<evidence type="ECO:0000256" key="5">
    <source>
        <dbReference type="ARBA" id="ARBA00022692"/>
    </source>
</evidence>
<evidence type="ECO:0000256" key="10">
    <source>
        <dbReference type="ARBA" id="ARBA00023136"/>
    </source>
</evidence>
<protein>
    <submittedName>
        <fullName evidence="14">TMEM175 family protein</fullName>
    </submittedName>
</protein>
<evidence type="ECO:0000256" key="7">
    <source>
        <dbReference type="ARBA" id="ARBA00022958"/>
    </source>
</evidence>
<comment type="subcellular location">
    <subcellularLocation>
        <location evidence="1">Membrane</location>
        <topology evidence="1">Multi-pass membrane protein</topology>
    </subcellularLocation>
</comment>
<dbReference type="EMBL" id="JBBEGM010000023">
    <property type="protein sequence ID" value="MEJ2865893.1"/>
    <property type="molecule type" value="Genomic_DNA"/>
</dbReference>
<keyword evidence="15" id="KW-1185">Reference proteome</keyword>
<comment type="caution">
    <text evidence="14">The sequence shown here is derived from an EMBL/GenBank/DDBJ whole genome shotgun (WGS) entry which is preliminary data.</text>
</comment>
<sequence length="218" mass="23839">MDEIGSRDVEPAGESDNSLGRLLALSDGVFAISMTLLALDLRVPDLATPDNASLAQALVTLVPNFLSYAVSFYVIASYWLCHRQLMRSVTSSHPQLLSRTLPLLLMVAVLPFPASLLGHYGREPIALAVYGVVNAVIVVLLLRLRHLIDTRGLVTSTPKDRDRMVWPLVGNLVVFLLCIPAGWVLGSQGPWVLALLVVSDRLGAMRLWWLGRRPQAAP</sequence>
<feature type="transmembrane region" description="Helical" evidence="13">
    <location>
        <begin position="22"/>
        <end position="41"/>
    </location>
</feature>
<dbReference type="Pfam" id="PF06736">
    <property type="entry name" value="TMEM175"/>
    <property type="match status" value="1"/>
</dbReference>
<evidence type="ECO:0000256" key="8">
    <source>
        <dbReference type="ARBA" id="ARBA00022989"/>
    </source>
</evidence>
<dbReference type="PANTHER" id="PTHR31462:SF5">
    <property type="entry name" value="ENDOSOMAL_LYSOSOMAL PROTON CHANNEL TMEM175"/>
    <property type="match status" value="1"/>
</dbReference>
<keyword evidence="6" id="KW-0631">Potassium channel</keyword>
<evidence type="ECO:0000256" key="2">
    <source>
        <dbReference type="ARBA" id="ARBA00006920"/>
    </source>
</evidence>
<dbReference type="PANTHER" id="PTHR31462">
    <property type="entry name" value="ENDOSOMAL/LYSOSOMAL POTASSIUM CHANNEL TMEM175"/>
    <property type="match status" value="1"/>
</dbReference>
<keyword evidence="11" id="KW-0407">Ion channel</keyword>
<gene>
    <name evidence="14" type="ORF">WCD58_32390</name>
</gene>
<keyword evidence="7" id="KW-0630">Potassium</keyword>
<evidence type="ECO:0000313" key="14">
    <source>
        <dbReference type="EMBL" id="MEJ2865893.1"/>
    </source>
</evidence>
<feature type="transmembrane region" description="Helical" evidence="13">
    <location>
        <begin position="61"/>
        <end position="81"/>
    </location>
</feature>
<keyword evidence="9" id="KW-0406">Ion transport</keyword>
<evidence type="ECO:0000256" key="13">
    <source>
        <dbReference type="SAM" id="Phobius"/>
    </source>
</evidence>
<evidence type="ECO:0000313" key="15">
    <source>
        <dbReference type="Proteomes" id="UP001369736"/>
    </source>
</evidence>
<organism evidence="14 15">
    <name type="scientific">Actinomycetospora flava</name>
    <dbReference type="NCBI Taxonomy" id="3129232"/>
    <lineage>
        <taxon>Bacteria</taxon>
        <taxon>Bacillati</taxon>
        <taxon>Actinomycetota</taxon>
        <taxon>Actinomycetes</taxon>
        <taxon>Pseudonocardiales</taxon>
        <taxon>Pseudonocardiaceae</taxon>
        <taxon>Actinomycetospora</taxon>
    </lineage>
</organism>
<evidence type="ECO:0000256" key="3">
    <source>
        <dbReference type="ARBA" id="ARBA00022448"/>
    </source>
</evidence>
<feature type="transmembrane region" description="Helical" evidence="13">
    <location>
        <begin position="101"/>
        <end position="119"/>
    </location>
</feature>
<comment type="similarity">
    <text evidence="2">Belongs to the TMEM175 family.</text>
</comment>
<dbReference type="RefSeq" id="WP_337707270.1">
    <property type="nucleotide sequence ID" value="NZ_JBBEGM010000023.1"/>
</dbReference>
<feature type="transmembrane region" description="Helical" evidence="13">
    <location>
        <begin position="125"/>
        <end position="144"/>
    </location>
</feature>
<evidence type="ECO:0000256" key="11">
    <source>
        <dbReference type="ARBA" id="ARBA00023303"/>
    </source>
</evidence>
<evidence type="ECO:0000256" key="9">
    <source>
        <dbReference type="ARBA" id="ARBA00023065"/>
    </source>
</evidence>
<reference evidence="14 15" key="1">
    <citation type="submission" date="2024-03" db="EMBL/GenBank/DDBJ databases">
        <title>Actinomycetospora sp. OC33-EN07, a novel actinomycete isolated from wild orchid (Aerides multiflora).</title>
        <authorList>
            <person name="Suriyachadkun C."/>
        </authorList>
    </citation>
    <scope>NUCLEOTIDE SEQUENCE [LARGE SCALE GENOMIC DNA]</scope>
    <source>
        <strain evidence="14 15">OC33-EN07</strain>
    </source>
</reference>
<keyword evidence="10 13" id="KW-0472">Membrane</keyword>
<keyword evidence="3" id="KW-0813">Transport</keyword>
<keyword evidence="5 13" id="KW-0812">Transmembrane</keyword>
<comment type="catalytic activity">
    <reaction evidence="12">
        <text>K(+)(in) = K(+)(out)</text>
        <dbReference type="Rhea" id="RHEA:29463"/>
        <dbReference type="ChEBI" id="CHEBI:29103"/>
    </reaction>
</comment>
<proteinExistence type="inferred from homology"/>
<keyword evidence="4" id="KW-0633">Potassium transport</keyword>
<evidence type="ECO:0000256" key="4">
    <source>
        <dbReference type="ARBA" id="ARBA00022538"/>
    </source>
</evidence>
<accession>A0ABU8MF05</accession>